<dbReference type="PANTHER" id="PTHR10695">
    <property type="entry name" value="DEPHOSPHO-COA KINASE-RELATED"/>
    <property type="match status" value="1"/>
</dbReference>
<dbReference type="AlphaFoldDB" id="A0A8H7ZIL8"/>
<keyword evidence="3" id="KW-0812">Transmembrane</keyword>
<keyword evidence="1" id="KW-0547">Nucleotide-binding</keyword>
<reference evidence="4 5" key="1">
    <citation type="submission" date="2020-12" db="EMBL/GenBank/DDBJ databases">
        <title>Effect of drift, selection, and recombination on the evolution of hybrid genomes in Candida yeast pathogens.</title>
        <authorList>
            <person name="Mixao V."/>
            <person name="Ksiezopolska E."/>
            <person name="Saus E."/>
            <person name="Boekhout T."/>
            <person name="Gacser A."/>
            <person name="Gabaldon T."/>
        </authorList>
    </citation>
    <scope>NUCLEOTIDE SEQUENCE [LARGE SCALE GENOMIC DNA]</scope>
    <source>
        <strain evidence="4 5">BP57</strain>
    </source>
</reference>
<comment type="caution">
    <text evidence="4">The sequence shown here is derived from an EMBL/GenBank/DDBJ whole genome shotgun (WGS) entry which is preliminary data.</text>
</comment>
<sequence>MLIVGLTGGIACGKSTVSHELKTKYHYTVIDADLIAREVVFPGKPAYKKIITAFSDVQNLLQSDGTLNRAILGQVVFEDKKRLKVLNSIVHPAVKWEIVRQLLSAYASCKNLVILDVPLLFESKLSLLCGLIVTVSTSSELQIQRLLARNTELTQSDAENRIKNQMTNEERNYRSDIVVDNSGPVSDLKDSIALLSQEIKPSKIWTILDLIPPFGILSALFTFVIRRIAEKYKGTKPKSS</sequence>
<dbReference type="PROSITE" id="PS51219">
    <property type="entry name" value="DPCK"/>
    <property type="match status" value="1"/>
</dbReference>
<feature type="transmembrane region" description="Helical" evidence="3">
    <location>
        <begin position="204"/>
        <end position="225"/>
    </location>
</feature>
<dbReference type="GO" id="GO:0015937">
    <property type="term" value="P:coenzyme A biosynthetic process"/>
    <property type="evidence" value="ECO:0007669"/>
    <property type="project" value="InterPro"/>
</dbReference>
<proteinExistence type="inferred from homology"/>
<keyword evidence="3" id="KW-1133">Transmembrane helix</keyword>
<evidence type="ECO:0000313" key="5">
    <source>
        <dbReference type="Proteomes" id="UP000669133"/>
    </source>
</evidence>
<dbReference type="InterPro" id="IPR027417">
    <property type="entry name" value="P-loop_NTPase"/>
</dbReference>
<evidence type="ECO:0000256" key="2">
    <source>
        <dbReference type="ARBA" id="ARBA00022840"/>
    </source>
</evidence>
<dbReference type="HAMAP" id="MF_00376">
    <property type="entry name" value="Dephospho_CoA_kinase"/>
    <property type="match status" value="1"/>
</dbReference>
<dbReference type="OrthoDB" id="247245at2759"/>
<dbReference type="GeneID" id="93650794"/>
<keyword evidence="2" id="KW-0067">ATP-binding</keyword>
<evidence type="ECO:0000256" key="3">
    <source>
        <dbReference type="SAM" id="Phobius"/>
    </source>
</evidence>
<keyword evidence="5" id="KW-1185">Reference proteome</keyword>
<dbReference type="PANTHER" id="PTHR10695:SF46">
    <property type="entry name" value="BIFUNCTIONAL COENZYME A SYNTHASE-RELATED"/>
    <property type="match status" value="1"/>
</dbReference>
<dbReference type="EMBL" id="JAEOAQ010000002">
    <property type="protein sequence ID" value="KAG5420285.1"/>
    <property type="molecule type" value="Genomic_DNA"/>
</dbReference>
<dbReference type="GO" id="GO:0004140">
    <property type="term" value="F:dephospho-CoA kinase activity"/>
    <property type="evidence" value="ECO:0007669"/>
    <property type="project" value="InterPro"/>
</dbReference>
<dbReference type="CDD" id="cd02022">
    <property type="entry name" value="DPCK"/>
    <property type="match status" value="1"/>
</dbReference>
<dbReference type="GO" id="GO:0005524">
    <property type="term" value="F:ATP binding"/>
    <property type="evidence" value="ECO:0007669"/>
    <property type="project" value="UniProtKB-KW"/>
</dbReference>
<keyword evidence="3" id="KW-0472">Membrane</keyword>
<gene>
    <name evidence="4" type="ORF">I9W82_002165</name>
</gene>
<evidence type="ECO:0000256" key="1">
    <source>
        <dbReference type="ARBA" id="ARBA00022741"/>
    </source>
</evidence>
<dbReference type="NCBIfam" id="TIGR00152">
    <property type="entry name" value="dephospho-CoA kinase"/>
    <property type="match status" value="1"/>
</dbReference>
<dbReference type="Pfam" id="PF01121">
    <property type="entry name" value="CoaE"/>
    <property type="match status" value="1"/>
</dbReference>
<protein>
    <submittedName>
        <fullName evidence="4">CAB5</fullName>
    </submittedName>
</protein>
<dbReference type="Proteomes" id="UP000669133">
    <property type="component" value="Unassembled WGS sequence"/>
</dbReference>
<dbReference type="Gene3D" id="3.40.50.300">
    <property type="entry name" value="P-loop containing nucleotide triphosphate hydrolases"/>
    <property type="match status" value="1"/>
</dbReference>
<evidence type="ECO:0000313" key="4">
    <source>
        <dbReference type="EMBL" id="KAG5420285.1"/>
    </source>
</evidence>
<dbReference type="SUPFAM" id="SSF52540">
    <property type="entry name" value="P-loop containing nucleoside triphosphate hydrolases"/>
    <property type="match status" value="1"/>
</dbReference>
<dbReference type="RefSeq" id="XP_067549401.1">
    <property type="nucleotide sequence ID" value="XM_067690991.1"/>
</dbReference>
<organism evidence="4 5">
    <name type="scientific">Candida metapsilosis</name>
    <dbReference type="NCBI Taxonomy" id="273372"/>
    <lineage>
        <taxon>Eukaryota</taxon>
        <taxon>Fungi</taxon>
        <taxon>Dikarya</taxon>
        <taxon>Ascomycota</taxon>
        <taxon>Saccharomycotina</taxon>
        <taxon>Pichiomycetes</taxon>
        <taxon>Debaryomycetaceae</taxon>
        <taxon>Candida/Lodderomyces clade</taxon>
        <taxon>Candida</taxon>
    </lineage>
</organism>
<name>A0A8H7ZIL8_9ASCO</name>
<accession>A0A8H7ZIL8</accession>
<dbReference type="InterPro" id="IPR001977">
    <property type="entry name" value="Depp_CoAkinase"/>
</dbReference>